<feature type="domain" description="Glycosyltransferase subfamily 4-like N-terminal" evidence="1">
    <location>
        <begin position="24"/>
        <end position="215"/>
    </location>
</feature>
<organism evidence="2 3">
    <name type="scientific">Candidatus Gemmiger avistercoris</name>
    <dbReference type="NCBI Taxonomy" id="2838606"/>
    <lineage>
        <taxon>Bacteria</taxon>
        <taxon>Bacillati</taxon>
        <taxon>Bacillota</taxon>
        <taxon>Clostridia</taxon>
        <taxon>Eubacteriales</taxon>
        <taxon>Gemmiger</taxon>
    </lineage>
</organism>
<sequence>MAKAGAAQPQKTIWIINNYASHLETRHRELAEGFAANGYATVVITSGFHHGRRCYLYEEPVTCVQRSPGVTFVYLKSRPPYPTNGGKRVLNMLDFCRMARRYAGAIAKKTGAPQYIIASSAPPFVWEAGYALARRFGARFIAEFRDIWPLSLVEIQHVSPRHPLVVLLAQIEKRAYRRADAIVSTMPYAWRHVQQVAPVPREKIHWIPNGINTARADAELAADTPLPRDLADFLAAHWCGIYTGSIVKSECLDFLLEVWERLRDTDIYFAIVGDGHETEAVRRMIAKKKLDHVRMFPAIDSSLVAKALDGARCCVAACRDAGIARFGLSMYKLNNYLYSGVPTVFACDAENVVQQAGQFAISYGDAALFARTILQVRALTEEKRAELARQGKAVIRQEYDYPMLAKRYLTIMEGCAD</sequence>
<evidence type="ECO:0000313" key="3">
    <source>
        <dbReference type="Proteomes" id="UP000824105"/>
    </source>
</evidence>
<evidence type="ECO:0000259" key="1">
    <source>
        <dbReference type="Pfam" id="PF13439"/>
    </source>
</evidence>
<accession>A0A9D2FKY7</accession>
<dbReference type="InterPro" id="IPR028098">
    <property type="entry name" value="Glyco_trans_4-like_N"/>
</dbReference>
<proteinExistence type="predicted"/>
<dbReference type="EMBL" id="DXBF01000055">
    <property type="protein sequence ID" value="HIZ62476.1"/>
    <property type="molecule type" value="Genomic_DNA"/>
</dbReference>
<dbReference type="SUPFAM" id="SSF53756">
    <property type="entry name" value="UDP-Glycosyltransferase/glycogen phosphorylase"/>
    <property type="match status" value="1"/>
</dbReference>
<evidence type="ECO:0000313" key="2">
    <source>
        <dbReference type="EMBL" id="HIZ62476.1"/>
    </source>
</evidence>
<dbReference type="Gene3D" id="3.40.50.2000">
    <property type="entry name" value="Glycogen Phosphorylase B"/>
    <property type="match status" value="2"/>
</dbReference>
<dbReference type="CDD" id="cd03794">
    <property type="entry name" value="GT4_WbuB-like"/>
    <property type="match status" value="1"/>
</dbReference>
<dbReference type="AlphaFoldDB" id="A0A9D2FKY7"/>
<dbReference type="Pfam" id="PF13439">
    <property type="entry name" value="Glyco_transf_4"/>
    <property type="match status" value="1"/>
</dbReference>
<reference evidence="2" key="2">
    <citation type="submission" date="2021-04" db="EMBL/GenBank/DDBJ databases">
        <authorList>
            <person name="Gilroy R."/>
        </authorList>
    </citation>
    <scope>NUCLEOTIDE SEQUENCE</scope>
    <source>
        <strain evidence="2">CHK188-11489</strain>
    </source>
</reference>
<reference evidence="2" key="1">
    <citation type="journal article" date="2021" name="PeerJ">
        <title>Extensive microbial diversity within the chicken gut microbiome revealed by metagenomics and culture.</title>
        <authorList>
            <person name="Gilroy R."/>
            <person name="Ravi A."/>
            <person name="Getino M."/>
            <person name="Pursley I."/>
            <person name="Horton D.L."/>
            <person name="Alikhan N.F."/>
            <person name="Baker D."/>
            <person name="Gharbi K."/>
            <person name="Hall N."/>
            <person name="Watson M."/>
            <person name="Adriaenssens E.M."/>
            <person name="Foster-Nyarko E."/>
            <person name="Jarju S."/>
            <person name="Secka A."/>
            <person name="Antonio M."/>
            <person name="Oren A."/>
            <person name="Chaudhuri R.R."/>
            <person name="La Ragione R."/>
            <person name="Hildebrand F."/>
            <person name="Pallen M.J."/>
        </authorList>
    </citation>
    <scope>NUCLEOTIDE SEQUENCE</scope>
    <source>
        <strain evidence="2">CHK188-11489</strain>
    </source>
</reference>
<name>A0A9D2FKY7_9FIRM</name>
<dbReference type="PANTHER" id="PTHR12526">
    <property type="entry name" value="GLYCOSYLTRANSFERASE"/>
    <property type="match status" value="1"/>
</dbReference>
<dbReference type="Pfam" id="PF13692">
    <property type="entry name" value="Glyco_trans_1_4"/>
    <property type="match status" value="1"/>
</dbReference>
<gene>
    <name evidence="2" type="ORF">H9724_06895</name>
</gene>
<comment type="caution">
    <text evidence="2">The sequence shown here is derived from an EMBL/GenBank/DDBJ whole genome shotgun (WGS) entry which is preliminary data.</text>
</comment>
<dbReference type="PANTHER" id="PTHR12526:SF622">
    <property type="entry name" value="GLYCOSYLTRANSFERASE (GROUP I)"/>
    <property type="match status" value="1"/>
</dbReference>
<dbReference type="Proteomes" id="UP000824105">
    <property type="component" value="Unassembled WGS sequence"/>
</dbReference>
<protein>
    <submittedName>
        <fullName evidence="2">Glycosyltransferase family 4 protein</fullName>
    </submittedName>
</protein>